<organism evidence="2">
    <name type="scientific">Lotharella globosa</name>
    <dbReference type="NCBI Taxonomy" id="91324"/>
    <lineage>
        <taxon>Eukaryota</taxon>
        <taxon>Sar</taxon>
        <taxon>Rhizaria</taxon>
        <taxon>Cercozoa</taxon>
        <taxon>Chlorarachniophyceae</taxon>
        <taxon>Lotharella</taxon>
    </lineage>
</organism>
<reference evidence="2" key="1">
    <citation type="submission" date="2021-01" db="EMBL/GenBank/DDBJ databases">
        <authorList>
            <person name="Corre E."/>
            <person name="Pelletier E."/>
            <person name="Niang G."/>
            <person name="Scheremetjew M."/>
            <person name="Finn R."/>
            <person name="Kale V."/>
            <person name="Holt S."/>
            <person name="Cochrane G."/>
            <person name="Meng A."/>
            <person name="Brown T."/>
            <person name="Cohen L."/>
        </authorList>
    </citation>
    <scope>NUCLEOTIDE SEQUENCE</scope>
    <source>
        <strain evidence="2">CCCM811</strain>
    </source>
</reference>
<feature type="compositionally biased region" description="Basic residues" evidence="1">
    <location>
        <begin position="41"/>
        <end position="53"/>
    </location>
</feature>
<sequence>MYVCTFFFFSICRRSLRGDFTILSGLGRLRRQTLLIANPQKKTKKQKKQKKVQQNHLPSSSSSSPPPPHLPDKCFICLATYMLYRRREAAAELHVYMCTCVHVCI</sequence>
<gene>
    <name evidence="2" type="ORF">LGLO00237_LOCUS23105</name>
</gene>
<dbReference type="EMBL" id="HBIV01032408">
    <property type="protein sequence ID" value="CAE0671460.1"/>
    <property type="molecule type" value="Transcribed_RNA"/>
</dbReference>
<protein>
    <submittedName>
        <fullName evidence="2">Uncharacterized protein</fullName>
    </submittedName>
</protein>
<dbReference type="AlphaFoldDB" id="A0A7S3Z4M9"/>
<evidence type="ECO:0000256" key="1">
    <source>
        <dbReference type="SAM" id="MobiDB-lite"/>
    </source>
</evidence>
<feature type="region of interest" description="Disordered" evidence="1">
    <location>
        <begin position="37"/>
        <end position="70"/>
    </location>
</feature>
<feature type="compositionally biased region" description="Low complexity" evidence="1">
    <location>
        <begin position="54"/>
        <end position="63"/>
    </location>
</feature>
<name>A0A7S3Z4M9_9EUKA</name>
<accession>A0A7S3Z4M9</accession>
<evidence type="ECO:0000313" key="2">
    <source>
        <dbReference type="EMBL" id="CAE0671460.1"/>
    </source>
</evidence>
<proteinExistence type="predicted"/>